<comment type="subcellular location">
    <subcellularLocation>
        <location evidence="1">Nucleus</location>
    </subcellularLocation>
</comment>
<evidence type="ECO:0000256" key="2">
    <source>
        <dbReference type="ARBA" id="ARBA00009265"/>
    </source>
</evidence>
<dbReference type="AlphaFoldDB" id="A0A6A5XDZ1"/>
<dbReference type="OrthoDB" id="297219at2759"/>
<feature type="region of interest" description="Disordered" evidence="4">
    <location>
        <begin position="1"/>
        <end position="67"/>
    </location>
</feature>
<keyword evidence="6" id="KW-1185">Reference proteome</keyword>
<organism evidence="5 6">
    <name type="scientific">Aaosphaeria arxii CBS 175.79</name>
    <dbReference type="NCBI Taxonomy" id="1450172"/>
    <lineage>
        <taxon>Eukaryota</taxon>
        <taxon>Fungi</taxon>
        <taxon>Dikarya</taxon>
        <taxon>Ascomycota</taxon>
        <taxon>Pezizomycotina</taxon>
        <taxon>Dothideomycetes</taxon>
        <taxon>Pleosporomycetidae</taxon>
        <taxon>Pleosporales</taxon>
        <taxon>Pleosporales incertae sedis</taxon>
        <taxon>Aaosphaeria</taxon>
    </lineage>
</organism>
<feature type="compositionally biased region" description="Basic and acidic residues" evidence="4">
    <location>
        <begin position="173"/>
        <end position="193"/>
    </location>
</feature>
<dbReference type="PANTHER" id="PTHR13471:SF0">
    <property type="entry name" value="NUCLEAR EXOSOME REGULATOR NRDE2"/>
    <property type="match status" value="1"/>
</dbReference>
<evidence type="ECO:0000256" key="1">
    <source>
        <dbReference type="ARBA" id="ARBA00004123"/>
    </source>
</evidence>
<dbReference type="Gene3D" id="1.25.40.10">
    <property type="entry name" value="Tetratricopeptide repeat domain"/>
    <property type="match status" value="1"/>
</dbReference>
<gene>
    <name evidence="5" type="ORF">BU24DRAFT_355802</name>
</gene>
<keyword evidence="3" id="KW-0539">Nucleus</keyword>
<comment type="similarity">
    <text evidence="2">Belongs to the NRDE2 family.</text>
</comment>
<reference evidence="5" key="1">
    <citation type="journal article" date="2020" name="Stud. Mycol.">
        <title>101 Dothideomycetes genomes: a test case for predicting lifestyles and emergence of pathogens.</title>
        <authorList>
            <person name="Haridas S."/>
            <person name="Albert R."/>
            <person name="Binder M."/>
            <person name="Bloem J."/>
            <person name="Labutti K."/>
            <person name="Salamov A."/>
            <person name="Andreopoulos B."/>
            <person name="Baker S."/>
            <person name="Barry K."/>
            <person name="Bills G."/>
            <person name="Bluhm B."/>
            <person name="Cannon C."/>
            <person name="Castanera R."/>
            <person name="Culley D."/>
            <person name="Daum C."/>
            <person name="Ezra D."/>
            <person name="Gonzalez J."/>
            <person name="Henrissat B."/>
            <person name="Kuo A."/>
            <person name="Liang C."/>
            <person name="Lipzen A."/>
            <person name="Lutzoni F."/>
            <person name="Magnuson J."/>
            <person name="Mondo S."/>
            <person name="Nolan M."/>
            <person name="Ohm R."/>
            <person name="Pangilinan J."/>
            <person name="Park H.-J."/>
            <person name="Ramirez L."/>
            <person name="Alfaro M."/>
            <person name="Sun H."/>
            <person name="Tritt A."/>
            <person name="Yoshinaga Y."/>
            <person name="Zwiers L.-H."/>
            <person name="Turgeon B."/>
            <person name="Goodwin S."/>
            <person name="Spatafora J."/>
            <person name="Crous P."/>
            <person name="Grigoriev I."/>
        </authorList>
    </citation>
    <scope>NUCLEOTIDE SEQUENCE</scope>
    <source>
        <strain evidence="5">CBS 175.79</strain>
    </source>
</reference>
<evidence type="ECO:0000256" key="4">
    <source>
        <dbReference type="SAM" id="MobiDB-lite"/>
    </source>
</evidence>
<name>A0A6A5XDZ1_9PLEO</name>
<dbReference type="SUPFAM" id="SSF48452">
    <property type="entry name" value="TPR-like"/>
    <property type="match status" value="2"/>
</dbReference>
<dbReference type="GO" id="GO:0031048">
    <property type="term" value="P:regulatory ncRNA-mediated heterochromatin formation"/>
    <property type="evidence" value="ECO:0007669"/>
    <property type="project" value="TreeGrafter"/>
</dbReference>
<dbReference type="Proteomes" id="UP000799778">
    <property type="component" value="Unassembled WGS sequence"/>
</dbReference>
<dbReference type="PANTHER" id="PTHR13471">
    <property type="entry name" value="TETRATRICOPEPTIDE-LIKE HELICAL"/>
    <property type="match status" value="1"/>
</dbReference>
<evidence type="ECO:0000313" key="6">
    <source>
        <dbReference type="Proteomes" id="UP000799778"/>
    </source>
</evidence>
<dbReference type="GO" id="GO:1902369">
    <property type="term" value="P:negative regulation of RNA catabolic process"/>
    <property type="evidence" value="ECO:0007669"/>
    <property type="project" value="TreeGrafter"/>
</dbReference>
<evidence type="ECO:0000256" key="3">
    <source>
        <dbReference type="ARBA" id="ARBA00023242"/>
    </source>
</evidence>
<evidence type="ECO:0000313" key="5">
    <source>
        <dbReference type="EMBL" id="KAF2011081.1"/>
    </source>
</evidence>
<accession>A0A6A5XDZ1</accession>
<dbReference type="EMBL" id="ML978075">
    <property type="protein sequence ID" value="KAF2011081.1"/>
    <property type="molecule type" value="Genomic_DNA"/>
</dbReference>
<dbReference type="GO" id="GO:0071013">
    <property type="term" value="C:catalytic step 2 spliceosome"/>
    <property type="evidence" value="ECO:0007669"/>
    <property type="project" value="TreeGrafter"/>
</dbReference>
<protein>
    <submittedName>
        <fullName evidence="5">DUF1740-domain-containing protein</fullName>
    </submittedName>
</protein>
<proteinExistence type="inferred from homology"/>
<feature type="compositionally biased region" description="Basic and acidic residues" evidence="4">
    <location>
        <begin position="27"/>
        <end position="44"/>
    </location>
</feature>
<dbReference type="GeneID" id="54281267"/>
<feature type="region of interest" description="Disordered" evidence="4">
    <location>
        <begin position="149"/>
        <end position="203"/>
    </location>
</feature>
<feature type="compositionally biased region" description="Basic residues" evidence="4">
    <location>
        <begin position="932"/>
        <end position="942"/>
    </location>
</feature>
<dbReference type="InterPro" id="IPR013633">
    <property type="entry name" value="NRDE-2"/>
</dbReference>
<feature type="compositionally biased region" description="Basic and acidic residues" evidence="4">
    <location>
        <begin position="943"/>
        <end position="953"/>
    </location>
</feature>
<dbReference type="RefSeq" id="XP_033379420.1">
    <property type="nucleotide sequence ID" value="XM_033523870.1"/>
</dbReference>
<dbReference type="Pfam" id="PF08424">
    <property type="entry name" value="NRDE-2"/>
    <property type="match status" value="1"/>
</dbReference>
<feature type="region of interest" description="Disordered" evidence="4">
    <location>
        <begin position="932"/>
        <end position="953"/>
    </location>
</feature>
<sequence>MASNVPKFSSFRPKSRTEPRQPPTQERSPKDDSHGKPADRDNQERRRKKSDVPRMGQTRKTAADLPYFIDRRGDPDILNYGTLNTYDTPPYRRYGYGALLGLPTYVKIDRINSSDKALYVVDATYRRQERRLLSKRQKEPNRLLRVVKAGPDGDQHTADYIPLSKTDKRKRDHSSDSDGADYRAIDSERHRSPSADLDYEPGGNEDAHVAELKATNSELIRRTRDHPEDVKAWVSLVEHQDAMMALDRSTANLTTSDRVHLADVRIHMYEQAIRKSGSNEENMIQLYLGLMTEALRSWDSTRLSKKWDDILTKFPHSLDLWIKYLDFKQNDFGSFKYENCKVAFGRCLRTLITTNKSTPPESLVHVMLRLTSMIRDSGYREIALSIWQALLEFHIYRPVDLSGKSIAECLESFEEFWDSEVPRIGEPNAKGWCNCVLNGSMPVLAEPQTLRRPAGSPSLNTFGEDETEHITNLYFAGRTTHEVGEDDPFHTIFFADVAEYLQLMPQNIPGTLLLDAFLYFLGLPPLCPSQLYHAVWLRDPYLHFRNPNSQLDTFQSGNLAQAMRTFMQGSMSVQMTTELLFDCGFRSIHQTSTALVAQRTLKLMASDTTQVDAIGEYLLALELHIFPSEVFKTAKELLKANPSSLRLYNAYGLVESGRGKTEKSQQVFEAALSMQSESRPLATLDSLHLFSNWVWEGARSGSAADTLWRLVSPRGQVPQQSAEEPDQAAILRARALFQEGNDRASLANDYQSATLFTSLLALLAYILEDKKAEAGLTHFERLSDWLLAHRMSHGPAAELLAQAVAHFLMHHVSHAPIVKPALLRMTLDPLIIRFPTNTLLLSLYAANEIRFSIEGRVRDTLQQRVLGNGRENSIFGWFFAIRYEMLRGEIAGSTSHSIRALFKKAEDDIGAHCPALWISHVLFELDEATKERARRPSKKQRHEGKGPKNETRLEEHYRRVKETFFQGLTSLPWCKDYMMLAFTHLYDQILTTEELRRVYNVMVEKELRLFVELDAN</sequence>
<dbReference type="InterPro" id="IPR011990">
    <property type="entry name" value="TPR-like_helical_dom_sf"/>
</dbReference>